<evidence type="ECO:0000256" key="2">
    <source>
        <dbReference type="ARBA" id="ARBA00010107"/>
    </source>
</evidence>
<evidence type="ECO:0000313" key="15">
    <source>
        <dbReference type="EMBL" id="ANB12089.1"/>
    </source>
</evidence>
<dbReference type="InterPro" id="IPR002717">
    <property type="entry name" value="HAT_MYST-type"/>
</dbReference>
<feature type="region of interest" description="Disordered" evidence="13">
    <location>
        <begin position="565"/>
        <end position="613"/>
    </location>
</feature>
<dbReference type="FunFam" id="3.30.60.60:FF:000001">
    <property type="entry name" value="Histone acetyltransferase"/>
    <property type="match status" value="1"/>
</dbReference>
<dbReference type="GeneID" id="30035240"/>
<keyword evidence="5" id="KW-0479">Metal-binding</keyword>
<dbReference type="Proteomes" id="UP000189580">
    <property type="component" value="Chromosome a"/>
</dbReference>
<evidence type="ECO:0000256" key="1">
    <source>
        <dbReference type="ARBA" id="ARBA00004123"/>
    </source>
</evidence>
<keyword evidence="7" id="KW-0862">Zinc</keyword>
<feature type="region of interest" description="Disordered" evidence="13">
    <location>
        <begin position="34"/>
        <end position="177"/>
    </location>
</feature>
<evidence type="ECO:0000313" key="16">
    <source>
        <dbReference type="Proteomes" id="UP000189580"/>
    </source>
</evidence>
<comment type="subcellular location">
    <subcellularLocation>
        <location evidence="1 12">Nucleus</location>
    </subcellularLocation>
</comment>
<name>A0A167CTH6_9ASCO</name>
<feature type="compositionally biased region" description="Low complexity" evidence="13">
    <location>
        <begin position="254"/>
        <end position="278"/>
    </location>
</feature>
<dbReference type="OrthoDB" id="787137at2759"/>
<dbReference type="InterPro" id="IPR016181">
    <property type="entry name" value="Acyl_CoA_acyltransferase"/>
</dbReference>
<keyword evidence="9" id="KW-0007">Acetylation</keyword>
<feature type="domain" description="MYST-type HAT" evidence="14">
    <location>
        <begin position="426"/>
        <end position="762"/>
    </location>
</feature>
<dbReference type="GO" id="GO:0003682">
    <property type="term" value="F:chromatin binding"/>
    <property type="evidence" value="ECO:0007669"/>
    <property type="project" value="TreeGrafter"/>
</dbReference>
<dbReference type="GO" id="GO:0004402">
    <property type="term" value="F:histone acetyltransferase activity"/>
    <property type="evidence" value="ECO:0007669"/>
    <property type="project" value="InterPro"/>
</dbReference>
<feature type="region of interest" description="Disordered" evidence="13">
    <location>
        <begin position="1"/>
        <end position="20"/>
    </location>
</feature>
<comment type="catalytic activity">
    <reaction evidence="12">
        <text>L-lysyl-[protein] + acetyl-CoA = N(6)-acetyl-L-lysyl-[protein] + CoA + H(+)</text>
        <dbReference type="Rhea" id="RHEA:45948"/>
        <dbReference type="Rhea" id="RHEA-COMP:9752"/>
        <dbReference type="Rhea" id="RHEA-COMP:10731"/>
        <dbReference type="ChEBI" id="CHEBI:15378"/>
        <dbReference type="ChEBI" id="CHEBI:29969"/>
        <dbReference type="ChEBI" id="CHEBI:57287"/>
        <dbReference type="ChEBI" id="CHEBI:57288"/>
        <dbReference type="ChEBI" id="CHEBI:61930"/>
        <dbReference type="EC" id="2.3.1.48"/>
    </reaction>
</comment>
<accession>A0A167CTH6</accession>
<feature type="compositionally biased region" description="Polar residues" evidence="13">
    <location>
        <begin position="574"/>
        <end position="601"/>
    </location>
</feature>
<dbReference type="GO" id="GO:0005634">
    <property type="term" value="C:nucleus"/>
    <property type="evidence" value="ECO:0007669"/>
    <property type="project" value="UniProtKB-SubCell"/>
</dbReference>
<evidence type="ECO:0000256" key="8">
    <source>
        <dbReference type="ARBA" id="ARBA00022853"/>
    </source>
</evidence>
<dbReference type="PROSITE" id="PS51726">
    <property type="entry name" value="MYST_HAT"/>
    <property type="match status" value="1"/>
</dbReference>
<dbReference type="Gene3D" id="3.30.60.60">
    <property type="entry name" value="N-acetyl transferase-like"/>
    <property type="match status" value="1"/>
</dbReference>
<feature type="compositionally biased region" description="Basic and acidic residues" evidence="13">
    <location>
        <begin position="117"/>
        <end position="140"/>
    </location>
</feature>
<feature type="compositionally biased region" description="Low complexity" evidence="13">
    <location>
        <begin position="153"/>
        <end position="167"/>
    </location>
</feature>
<evidence type="ECO:0000256" key="7">
    <source>
        <dbReference type="ARBA" id="ARBA00022833"/>
    </source>
</evidence>
<dbReference type="Gene3D" id="1.10.10.10">
    <property type="entry name" value="Winged helix-like DNA-binding domain superfamily/Winged helix DNA-binding domain"/>
    <property type="match status" value="1"/>
</dbReference>
<dbReference type="RefSeq" id="XP_018734566.1">
    <property type="nucleotide sequence ID" value="XM_018880244.1"/>
</dbReference>
<evidence type="ECO:0000256" key="10">
    <source>
        <dbReference type="ARBA" id="ARBA00023242"/>
    </source>
</evidence>
<dbReference type="AlphaFoldDB" id="A0A167CTH6"/>
<dbReference type="GO" id="GO:1990467">
    <property type="term" value="C:NuA3a histone acetyltransferase complex"/>
    <property type="evidence" value="ECO:0007669"/>
    <property type="project" value="TreeGrafter"/>
</dbReference>
<feature type="region of interest" description="Disordered" evidence="13">
    <location>
        <begin position="254"/>
        <end position="320"/>
    </location>
</feature>
<evidence type="ECO:0000259" key="14">
    <source>
        <dbReference type="PROSITE" id="PS51726"/>
    </source>
</evidence>
<sequence length="765" mass="85641">MPPVNRRTNAVQAAPKGSLIDPLKDRKYWTTLLREGGLDERRSPTNSPKKAVKNEIQGLKRARGTDTPPRSPNGGHKSPVTKQGRTANGQFAPKERPLLAGGELWPVSRAGSRSSRPARDREVEKARKPERRNRPVERASRPSGLEKVPVIAPELVVDTPETTVPTPASRNRARRSRTVIDDEDVDEDDDLIRPVGRLRQRKAAEKETKLVTTLRRGLLVIRLPEWKLRPLKQTSRLKKLIPAREVLAASSLYDHNNNSSSRSINNHSRSINNNNSSKSRIKDNSSHKKLKIRFHLSSPAGGGSPVGITNGTLTRTDGLSSATGSTPFFFEEEEYVDDSDVQPYRGVITGDDADTSLTYPTDQDREWFEDALAMVETKQSWLNNDDVENYGNEIEYTDDGGVTSRKKKRRTDSVPPPTTTSTMGITRVSNIRKIHMANYEIDTWYISPYPEEYSRHRILCICEFCLKYMSSDYVAQRHALKCQYRHPPGTEIYRHEGNSIFEVDGAKSPLYCQNLCLMAKLFLDSKTLYYDVEPFMFYVLTENDDKGCHFVGYFSKQKVASATTPPVAPAITDSPGSSTSHETISTTDPITNGSAHDGTNGTATTATSSSAPAEPIPAVRNNVSCIVTLPTAQRKGYGNFLIDFSYLLTRCEKTVGTPEKPLSDLGLASYTNYWKHTLCYELRKLRNSADPATEISIDTISQTTGMTLDDVVFGLETLGFLVQTPQKSYTLQIDDRVLDDIIAKWESKNYRRVHPEKLLWVPLTL</sequence>
<dbReference type="EMBL" id="CP014501">
    <property type="protein sequence ID" value="ANB12089.1"/>
    <property type="molecule type" value="Genomic_DNA"/>
</dbReference>
<dbReference type="GO" id="GO:0006357">
    <property type="term" value="P:regulation of transcription by RNA polymerase II"/>
    <property type="evidence" value="ECO:0007669"/>
    <property type="project" value="TreeGrafter"/>
</dbReference>
<proteinExistence type="inferred from homology"/>
<feature type="compositionally biased region" description="Polar residues" evidence="13">
    <location>
        <begin position="1"/>
        <end position="11"/>
    </location>
</feature>
<dbReference type="Gene3D" id="3.40.630.30">
    <property type="match status" value="2"/>
</dbReference>
<dbReference type="GO" id="GO:0008270">
    <property type="term" value="F:zinc ion binding"/>
    <property type="evidence" value="ECO:0007669"/>
    <property type="project" value="UniProtKB-KW"/>
</dbReference>
<feature type="compositionally biased region" description="Polar residues" evidence="13">
    <location>
        <begin position="80"/>
        <end position="89"/>
    </location>
</feature>
<feature type="compositionally biased region" description="Polar residues" evidence="13">
    <location>
        <begin position="307"/>
        <end position="320"/>
    </location>
</feature>
<dbReference type="Pfam" id="PF17772">
    <property type="entry name" value="zf-MYST"/>
    <property type="match status" value="1"/>
</dbReference>
<protein>
    <recommendedName>
        <fullName evidence="3 12">Histone acetyltransferase</fullName>
        <ecNumber evidence="3 12">2.3.1.48</ecNumber>
    </recommendedName>
</protein>
<dbReference type="GO" id="GO:0003712">
    <property type="term" value="F:transcription coregulator activity"/>
    <property type="evidence" value="ECO:0007669"/>
    <property type="project" value="TreeGrafter"/>
</dbReference>
<keyword evidence="16" id="KW-1185">Reference proteome</keyword>
<comment type="similarity">
    <text evidence="2 12">Belongs to the MYST (SAS/MOZ) family.</text>
</comment>
<dbReference type="InterPro" id="IPR050603">
    <property type="entry name" value="MYST_HAT"/>
</dbReference>
<evidence type="ECO:0000256" key="6">
    <source>
        <dbReference type="ARBA" id="ARBA00022771"/>
    </source>
</evidence>
<reference evidence="15 16" key="1">
    <citation type="submission" date="2016-02" db="EMBL/GenBank/DDBJ databases">
        <title>Complete genome sequence and transcriptome regulation of the pentose utilising yeast Sugiyamaella lignohabitans.</title>
        <authorList>
            <person name="Bellasio M."/>
            <person name="Peymann A."/>
            <person name="Valli M."/>
            <person name="Sipitzky M."/>
            <person name="Graf A."/>
            <person name="Sauer M."/>
            <person name="Marx H."/>
            <person name="Mattanovich D."/>
        </authorList>
    </citation>
    <scope>NUCLEOTIDE SEQUENCE [LARGE SCALE GENOMIC DNA]</scope>
    <source>
        <strain evidence="15 16">CBS 10342</strain>
    </source>
</reference>
<dbReference type="EC" id="2.3.1.48" evidence="3 12"/>
<evidence type="ECO:0000256" key="11">
    <source>
        <dbReference type="PIRSR" id="PIRSR602717-51"/>
    </source>
</evidence>
<evidence type="ECO:0000256" key="5">
    <source>
        <dbReference type="ARBA" id="ARBA00022723"/>
    </source>
</evidence>
<feature type="region of interest" description="Disordered" evidence="13">
    <location>
        <begin position="396"/>
        <end position="421"/>
    </location>
</feature>
<feature type="active site" description="Proton donor/acceptor" evidence="11">
    <location>
        <position position="659"/>
    </location>
</feature>
<dbReference type="Pfam" id="PF01853">
    <property type="entry name" value="MOZ_SAS"/>
    <property type="match status" value="2"/>
</dbReference>
<dbReference type="SUPFAM" id="SSF55729">
    <property type="entry name" value="Acyl-CoA N-acyltransferases (Nat)"/>
    <property type="match status" value="2"/>
</dbReference>
<dbReference type="PANTHER" id="PTHR10615">
    <property type="entry name" value="HISTONE ACETYLTRANSFERASE"/>
    <property type="match status" value="1"/>
</dbReference>
<dbReference type="InterPro" id="IPR040706">
    <property type="entry name" value="Zf-MYST"/>
</dbReference>
<gene>
    <name evidence="15" type="primary">SAS3</name>
    <name evidence="15" type="ORF">AWJ20_324</name>
</gene>
<keyword evidence="8" id="KW-0156">Chromatin regulator</keyword>
<evidence type="ECO:0000256" key="9">
    <source>
        <dbReference type="ARBA" id="ARBA00022990"/>
    </source>
</evidence>
<dbReference type="KEGG" id="slb:AWJ20_324"/>
<evidence type="ECO:0000256" key="12">
    <source>
        <dbReference type="RuleBase" id="RU361211"/>
    </source>
</evidence>
<evidence type="ECO:0000256" key="13">
    <source>
        <dbReference type="SAM" id="MobiDB-lite"/>
    </source>
</evidence>
<feature type="compositionally biased region" description="Low complexity" evidence="13">
    <location>
        <begin position="602"/>
        <end position="611"/>
    </location>
</feature>
<evidence type="ECO:0000256" key="3">
    <source>
        <dbReference type="ARBA" id="ARBA00013184"/>
    </source>
</evidence>
<organism evidence="15 16">
    <name type="scientific">Sugiyamaella lignohabitans</name>
    <dbReference type="NCBI Taxonomy" id="796027"/>
    <lineage>
        <taxon>Eukaryota</taxon>
        <taxon>Fungi</taxon>
        <taxon>Dikarya</taxon>
        <taxon>Ascomycota</taxon>
        <taxon>Saccharomycotina</taxon>
        <taxon>Dipodascomycetes</taxon>
        <taxon>Dipodascales</taxon>
        <taxon>Trichomonascaceae</taxon>
        <taxon>Sugiyamaella</taxon>
    </lineage>
</organism>
<keyword evidence="4" id="KW-0808">Transferase</keyword>
<evidence type="ECO:0000256" key="4">
    <source>
        <dbReference type="ARBA" id="ARBA00022679"/>
    </source>
</evidence>
<keyword evidence="6" id="KW-0863">Zinc-finger</keyword>
<dbReference type="InterPro" id="IPR036388">
    <property type="entry name" value="WH-like_DNA-bd_sf"/>
</dbReference>
<keyword evidence="10 12" id="KW-0539">Nucleus</keyword>
<dbReference type="PANTHER" id="PTHR10615:SF161">
    <property type="entry name" value="HISTONE ACETYLTRANSFERASE KAT7"/>
    <property type="match status" value="1"/>
</dbReference>